<evidence type="ECO:0000256" key="10">
    <source>
        <dbReference type="HAMAP-Rule" id="MF_02019"/>
    </source>
</evidence>
<dbReference type="InterPro" id="IPR035911">
    <property type="entry name" value="MurE/MurF_N"/>
</dbReference>
<comment type="catalytic activity">
    <reaction evidence="10 11">
        <text>D-alanyl-D-alanine + UDP-N-acetyl-alpha-D-muramoyl-L-alanyl-gamma-D-glutamyl-meso-2,6-diaminopimelate + ATP = UDP-N-acetyl-alpha-D-muramoyl-L-alanyl-gamma-D-glutamyl-meso-2,6-diaminopimeloyl-D-alanyl-D-alanine + ADP + phosphate + H(+)</text>
        <dbReference type="Rhea" id="RHEA:28374"/>
        <dbReference type="ChEBI" id="CHEBI:15378"/>
        <dbReference type="ChEBI" id="CHEBI:30616"/>
        <dbReference type="ChEBI" id="CHEBI:43474"/>
        <dbReference type="ChEBI" id="CHEBI:57822"/>
        <dbReference type="ChEBI" id="CHEBI:61386"/>
        <dbReference type="ChEBI" id="CHEBI:83905"/>
        <dbReference type="ChEBI" id="CHEBI:456216"/>
        <dbReference type="EC" id="6.3.2.10"/>
    </reaction>
</comment>
<evidence type="ECO:0000259" key="14">
    <source>
        <dbReference type="Pfam" id="PF08245"/>
    </source>
</evidence>
<dbReference type="EC" id="6.3.2.10" evidence="10 11"/>
<evidence type="ECO:0000256" key="1">
    <source>
        <dbReference type="ARBA" id="ARBA00022490"/>
    </source>
</evidence>
<dbReference type="EMBL" id="BAAAUV010000025">
    <property type="protein sequence ID" value="GAA3234041.1"/>
    <property type="molecule type" value="Genomic_DNA"/>
</dbReference>
<comment type="pathway">
    <text evidence="10 11">Cell wall biogenesis; peptidoglycan biosynthesis.</text>
</comment>
<evidence type="ECO:0000256" key="8">
    <source>
        <dbReference type="ARBA" id="ARBA00023306"/>
    </source>
</evidence>
<reference evidence="16" key="1">
    <citation type="journal article" date="2019" name="Int. J. Syst. Evol. Microbiol.">
        <title>The Global Catalogue of Microorganisms (GCM) 10K type strain sequencing project: providing services to taxonomists for standard genome sequencing and annotation.</title>
        <authorList>
            <consortium name="The Broad Institute Genomics Platform"/>
            <consortium name="The Broad Institute Genome Sequencing Center for Infectious Disease"/>
            <person name="Wu L."/>
            <person name="Ma J."/>
        </authorList>
    </citation>
    <scope>NUCLEOTIDE SEQUENCE [LARGE SCALE GENOMIC DNA]</scope>
    <source>
        <strain evidence="16">JCM 9377</strain>
    </source>
</reference>
<sequence>MIEISLSEIADLTGGMLHGPDARITGPVVIDSREAVPGALFAAFAGEKADGHDHAPGAVERGAAGVLGQRPLPGLSVVVVDDVQAALGELARGVLKRLPKTTVIGITGSSGKTSTKDLIAQVLERHGETVATRGSFNNEIGHPLTALRAEATTRHLVLEMGARGVGHIAYLTRISPPDIAVVLNVGTAHLGEFGSQAVVAEAKGELVEALTLEGTAVLNADDPLVRTMAARTSGRIVLFGRSPEAAVRAAEEWYDEEGRARFSLVTPEGTLPVSLRLHGAHAVLNALAAAAAAREAGMPLHEIVAALSEAVPVSRWRMEVTRRPDGLTVINDAYNANPESMRAALDVLARMSEGRRAVAVLGHMAELGAASVAEHEKIGQHAARSGVACLIAVGRAAAPLLEGAKQVGSWNGECVQVDDVGTAVTVLGERLRTQDVVLLKGSRVAGLERVARALVEEPQA</sequence>
<dbReference type="InterPro" id="IPR004101">
    <property type="entry name" value="Mur_ligase_C"/>
</dbReference>
<keyword evidence="16" id="KW-1185">Reference proteome</keyword>
<evidence type="ECO:0000256" key="4">
    <source>
        <dbReference type="ARBA" id="ARBA00022741"/>
    </source>
</evidence>
<dbReference type="InterPro" id="IPR005863">
    <property type="entry name" value="UDP-N-AcMur_synth"/>
</dbReference>
<gene>
    <name evidence="10" type="primary">murF</name>
    <name evidence="15" type="ORF">GCM10010468_66950</name>
</gene>
<dbReference type="NCBIfam" id="TIGR01143">
    <property type="entry name" value="murF"/>
    <property type="match status" value="1"/>
</dbReference>
<evidence type="ECO:0000256" key="9">
    <source>
        <dbReference type="ARBA" id="ARBA00023316"/>
    </source>
</evidence>
<protein>
    <recommendedName>
        <fullName evidence="10 11">UDP-N-acetylmuramoyl-tripeptide--D-alanyl-D-alanine ligase</fullName>
        <ecNumber evidence="10 11">6.3.2.10</ecNumber>
    </recommendedName>
    <alternativeName>
        <fullName evidence="10">D-alanyl-D-alanine-adding enzyme</fullName>
    </alternativeName>
</protein>
<comment type="subcellular location">
    <subcellularLocation>
        <location evidence="10 11">Cytoplasm</location>
    </subcellularLocation>
</comment>
<feature type="domain" description="Mur ligase central" evidence="14">
    <location>
        <begin position="106"/>
        <end position="293"/>
    </location>
</feature>
<dbReference type="Pfam" id="PF02875">
    <property type="entry name" value="Mur_ligase_C"/>
    <property type="match status" value="1"/>
</dbReference>
<comment type="function">
    <text evidence="10 11">Involved in cell wall formation. Catalyzes the final step in the synthesis of UDP-N-acetylmuramoyl-pentapeptide, the precursor of murein.</text>
</comment>
<dbReference type="SUPFAM" id="SSF53244">
    <property type="entry name" value="MurD-like peptide ligases, peptide-binding domain"/>
    <property type="match status" value="1"/>
</dbReference>
<dbReference type="HAMAP" id="MF_02019">
    <property type="entry name" value="MurF"/>
    <property type="match status" value="1"/>
</dbReference>
<dbReference type="Gene3D" id="3.40.1190.10">
    <property type="entry name" value="Mur-like, catalytic domain"/>
    <property type="match status" value="1"/>
</dbReference>
<dbReference type="InterPro" id="IPR036565">
    <property type="entry name" value="Mur-like_cat_sf"/>
</dbReference>
<evidence type="ECO:0000259" key="12">
    <source>
        <dbReference type="Pfam" id="PF01225"/>
    </source>
</evidence>
<dbReference type="Gene3D" id="3.90.190.20">
    <property type="entry name" value="Mur ligase, C-terminal domain"/>
    <property type="match status" value="1"/>
</dbReference>
<evidence type="ECO:0000313" key="15">
    <source>
        <dbReference type="EMBL" id="GAA3234041.1"/>
    </source>
</evidence>
<dbReference type="PANTHER" id="PTHR43024:SF1">
    <property type="entry name" value="UDP-N-ACETYLMURAMOYL-TRIPEPTIDE--D-ALANYL-D-ALANINE LIGASE"/>
    <property type="match status" value="1"/>
</dbReference>
<dbReference type="InterPro" id="IPR036615">
    <property type="entry name" value="Mur_ligase_C_dom_sf"/>
</dbReference>
<dbReference type="RefSeq" id="WP_344836385.1">
    <property type="nucleotide sequence ID" value="NZ_BAAAUV010000025.1"/>
</dbReference>
<dbReference type="SUPFAM" id="SSF53623">
    <property type="entry name" value="MurD-like peptide ligases, catalytic domain"/>
    <property type="match status" value="1"/>
</dbReference>
<evidence type="ECO:0000256" key="2">
    <source>
        <dbReference type="ARBA" id="ARBA00022598"/>
    </source>
</evidence>
<dbReference type="Proteomes" id="UP001501237">
    <property type="component" value="Unassembled WGS sequence"/>
</dbReference>
<evidence type="ECO:0000256" key="6">
    <source>
        <dbReference type="ARBA" id="ARBA00022960"/>
    </source>
</evidence>
<dbReference type="GO" id="GO:0016874">
    <property type="term" value="F:ligase activity"/>
    <property type="evidence" value="ECO:0007669"/>
    <property type="project" value="UniProtKB-KW"/>
</dbReference>
<evidence type="ECO:0000256" key="11">
    <source>
        <dbReference type="RuleBase" id="RU004136"/>
    </source>
</evidence>
<organism evidence="15 16">
    <name type="scientific">Actinocorallia longicatena</name>
    <dbReference type="NCBI Taxonomy" id="111803"/>
    <lineage>
        <taxon>Bacteria</taxon>
        <taxon>Bacillati</taxon>
        <taxon>Actinomycetota</taxon>
        <taxon>Actinomycetes</taxon>
        <taxon>Streptosporangiales</taxon>
        <taxon>Thermomonosporaceae</taxon>
        <taxon>Actinocorallia</taxon>
    </lineage>
</organism>
<accession>A0ABP6QIT7</accession>
<evidence type="ECO:0000313" key="16">
    <source>
        <dbReference type="Proteomes" id="UP001501237"/>
    </source>
</evidence>
<dbReference type="Pfam" id="PF08245">
    <property type="entry name" value="Mur_ligase_M"/>
    <property type="match status" value="1"/>
</dbReference>
<keyword evidence="3 10" id="KW-0132">Cell division</keyword>
<comment type="caution">
    <text evidence="15">The sequence shown here is derived from an EMBL/GenBank/DDBJ whole genome shotgun (WGS) entry which is preliminary data.</text>
</comment>
<keyword evidence="7 10" id="KW-0573">Peptidoglycan synthesis</keyword>
<keyword evidence="6 10" id="KW-0133">Cell shape</keyword>
<name>A0ABP6QIT7_9ACTN</name>
<dbReference type="InterPro" id="IPR051046">
    <property type="entry name" value="MurCDEF_CellWall_CoF430Synth"/>
</dbReference>
<keyword evidence="1 10" id="KW-0963">Cytoplasm</keyword>
<dbReference type="Gene3D" id="3.40.1390.10">
    <property type="entry name" value="MurE/MurF, N-terminal domain"/>
    <property type="match status" value="1"/>
</dbReference>
<keyword evidence="5 10" id="KW-0067">ATP-binding</keyword>
<dbReference type="SUPFAM" id="SSF63418">
    <property type="entry name" value="MurE/MurF N-terminal domain"/>
    <property type="match status" value="1"/>
</dbReference>
<keyword evidence="4 10" id="KW-0547">Nucleotide-binding</keyword>
<evidence type="ECO:0000256" key="7">
    <source>
        <dbReference type="ARBA" id="ARBA00022984"/>
    </source>
</evidence>
<comment type="similarity">
    <text evidence="10">Belongs to the MurCDEF family. MurF subfamily.</text>
</comment>
<dbReference type="Pfam" id="PF01225">
    <property type="entry name" value="Mur_ligase"/>
    <property type="match status" value="1"/>
</dbReference>
<keyword evidence="9 10" id="KW-0961">Cell wall biogenesis/degradation</keyword>
<evidence type="ECO:0000256" key="3">
    <source>
        <dbReference type="ARBA" id="ARBA00022618"/>
    </source>
</evidence>
<evidence type="ECO:0000256" key="5">
    <source>
        <dbReference type="ARBA" id="ARBA00022840"/>
    </source>
</evidence>
<keyword evidence="8 10" id="KW-0131">Cell cycle</keyword>
<dbReference type="InterPro" id="IPR013221">
    <property type="entry name" value="Mur_ligase_cen"/>
</dbReference>
<dbReference type="InterPro" id="IPR000713">
    <property type="entry name" value="Mur_ligase_N"/>
</dbReference>
<feature type="domain" description="Mur ligase C-terminal" evidence="13">
    <location>
        <begin position="317"/>
        <end position="443"/>
    </location>
</feature>
<feature type="binding site" evidence="10">
    <location>
        <begin position="108"/>
        <end position="114"/>
    </location>
    <ligand>
        <name>ATP</name>
        <dbReference type="ChEBI" id="CHEBI:30616"/>
    </ligand>
</feature>
<evidence type="ECO:0000259" key="13">
    <source>
        <dbReference type="Pfam" id="PF02875"/>
    </source>
</evidence>
<proteinExistence type="inferred from homology"/>
<feature type="domain" description="Mur ligase N-terminal catalytic" evidence="12">
    <location>
        <begin position="28"/>
        <end position="72"/>
    </location>
</feature>
<keyword evidence="2 10" id="KW-0436">Ligase</keyword>
<dbReference type="PANTHER" id="PTHR43024">
    <property type="entry name" value="UDP-N-ACETYLMURAMOYL-TRIPEPTIDE--D-ALANYL-D-ALANINE LIGASE"/>
    <property type="match status" value="1"/>
</dbReference>